<proteinExistence type="inferred from homology"/>
<dbReference type="RefSeq" id="WP_229757867.1">
    <property type="nucleotide sequence ID" value="NZ_BMHE01000041.1"/>
</dbReference>
<feature type="compositionally biased region" description="Polar residues" evidence="3">
    <location>
        <begin position="25"/>
        <end position="40"/>
    </location>
</feature>
<evidence type="ECO:0000256" key="2">
    <source>
        <dbReference type="ARBA" id="ARBA00022448"/>
    </source>
</evidence>
<feature type="chain" id="PRO_5045714346" description="Extracellular solute-binding protein" evidence="4">
    <location>
        <begin position="28"/>
        <end position="435"/>
    </location>
</feature>
<feature type="signal peptide" evidence="4">
    <location>
        <begin position="1"/>
        <end position="27"/>
    </location>
</feature>
<keyword evidence="2" id="KW-0813">Transport</keyword>
<evidence type="ECO:0000313" key="5">
    <source>
        <dbReference type="EMBL" id="GGA02116.1"/>
    </source>
</evidence>
<dbReference type="SUPFAM" id="SSF53850">
    <property type="entry name" value="Periplasmic binding protein-like II"/>
    <property type="match status" value="1"/>
</dbReference>
<evidence type="ECO:0000256" key="3">
    <source>
        <dbReference type="SAM" id="MobiDB-lite"/>
    </source>
</evidence>
<keyword evidence="6" id="KW-1185">Reference proteome</keyword>
<comment type="caution">
    <text evidence="5">The sequence shown here is derived from an EMBL/GenBank/DDBJ whole genome shotgun (WGS) entry which is preliminary data.</text>
</comment>
<dbReference type="InterPro" id="IPR006059">
    <property type="entry name" value="SBP"/>
</dbReference>
<feature type="region of interest" description="Disordered" evidence="3">
    <location>
        <begin position="25"/>
        <end position="47"/>
    </location>
</feature>
<organism evidence="5 6">
    <name type="scientific">Paenibacillus marchantiophytorum</name>
    <dbReference type="NCBI Taxonomy" id="1619310"/>
    <lineage>
        <taxon>Bacteria</taxon>
        <taxon>Bacillati</taxon>
        <taxon>Bacillota</taxon>
        <taxon>Bacilli</taxon>
        <taxon>Bacillales</taxon>
        <taxon>Paenibacillaceae</taxon>
        <taxon>Paenibacillus</taxon>
    </lineage>
</organism>
<dbReference type="EMBL" id="BMHE01000041">
    <property type="protein sequence ID" value="GGA02116.1"/>
    <property type="molecule type" value="Genomic_DNA"/>
</dbReference>
<keyword evidence="4" id="KW-0732">Signal</keyword>
<protein>
    <recommendedName>
        <fullName evidence="7">Extracellular solute-binding protein</fullName>
    </recommendedName>
</protein>
<evidence type="ECO:0000256" key="1">
    <source>
        <dbReference type="ARBA" id="ARBA00008520"/>
    </source>
</evidence>
<accession>A0ABQ1F846</accession>
<dbReference type="Gene3D" id="3.40.190.10">
    <property type="entry name" value="Periplasmic binding protein-like II"/>
    <property type="match status" value="2"/>
</dbReference>
<dbReference type="PANTHER" id="PTHR43649:SF29">
    <property type="entry name" value="OSMOPROTECTIVE COMPOUNDS-BINDING PROTEIN GGTB"/>
    <property type="match status" value="1"/>
</dbReference>
<dbReference type="Proteomes" id="UP000615455">
    <property type="component" value="Unassembled WGS sequence"/>
</dbReference>
<evidence type="ECO:0008006" key="7">
    <source>
        <dbReference type="Google" id="ProtNLM"/>
    </source>
</evidence>
<dbReference type="PROSITE" id="PS51257">
    <property type="entry name" value="PROKAR_LIPOPROTEIN"/>
    <property type="match status" value="1"/>
</dbReference>
<evidence type="ECO:0000256" key="4">
    <source>
        <dbReference type="SAM" id="SignalP"/>
    </source>
</evidence>
<sequence>MKKLSTMLVSVGLAASMALTGCSSQNASDTKSSATPNSDATAKPAATKQEKVKVRMAYWNKEDSVKSLLDLIKQKLPNIELEYQFIDNKQFDNIVATQLAAQSGPDIISVSPPASAKYAKLGYLADLSSVADRYNDAGKNVYSQDGKLYALPGISWFEGIFYNKEIFDKLGLKPPTTFEEELQLHEALKKKGIKPQAMGAKSWEPMMKSSMGLVMNDFLAKAENKTFDVQFGQGQKTLDGNWNGAIEKWTELIKRGYITQDMLGIDYDQALDEFATGKAAMWESGPWAMEAIKKKNPNIKVDMFPFYGSAPGAGWLIGGPGVGFAANSKSKNLDAVKQVFDLISTPEGQKAFWNDNKGGSSYLKGVEFEMPAEYESVKATFKAGNVYAPWNNWGDNAQSMIEDYGKHLQELLGGKSDVSQVLKGTDKKMAEIVKK</sequence>
<dbReference type="InterPro" id="IPR050490">
    <property type="entry name" value="Bact_solute-bd_prot1"/>
</dbReference>
<dbReference type="PANTHER" id="PTHR43649">
    <property type="entry name" value="ARABINOSE-BINDING PROTEIN-RELATED"/>
    <property type="match status" value="1"/>
</dbReference>
<dbReference type="Pfam" id="PF01547">
    <property type="entry name" value="SBP_bac_1"/>
    <property type="match status" value="1"/>
</dbReference>
<name>A0ABQ1F846_9BACL</name>
<evidence type="ECO:0000313" key="6">
    <source>
        <dbReference type="Proteomes" id="UP000615455"/>
    </source>
</evidence>
<comment type="similarity">
    <text evidence="1">Belongs to the bacterial solute-binding protein 1 family.</text>
</comment>
<gene>
    <name evidence="5" type="ORF">GCM10008018_55400</name>
</gene>
<reference evidence="6" key="1">
    <citation type="journal article" date="2019" name="Int. J. Syst. Evol. Microbiol.">
        <title>The Global Catalogue of Microorganisms (GCM) 10K type strain sequencing project: providing services to taxonomists for standard genome sequencing and annotation.</title>
        <authorList>
            <consortium name="The Broad Institute Genomics Platform"/>
            <consortium name="The Broad Institute Genome Sequencing Center for Infectious Disease"/>
            <person name="Wu L."/>
            <person name="Ma J."/>
        </authorList>
    </citation>
    <scope>NUCLEOTIDE SEQUENCE [LARGE SCALE GENOMIC DNA]</scope>
    <source>
        <strain evidence="6">CGMCC 1.15043</strain>
    </source>
</reference>